<dbReference type="InterPro" id="IPR016181">
    <property type="entry name" value="Acyl_CoA_acyltransferase"/>
</dbReference>
<dbReference type="InterPro" id="IPR000182">
    <property type="entry name" value="GNAT_dom"/>
</dbReference>
<feature type="domain" description="N-acetyltransferase" evidence="1">
    <location>
        <begin position="23"/>
        <end position="165"/>
    </location>
</feature>
<dbReference type="EMBL" id="SNUX01000004">
    <property type="protein sequence ID" value="TES46686.1"/>
    <property type="molecule type" value="Genomic_DNA"/>
</dbReference>
<dbReference type="GO" id="GO:0030649">
    <property type="term" value="P:aminoglycoside antibiotic catabolic process"/>
    <property type="evidence" value="ECO:0007669"/>
    <property type="project" value="TreeGrafter"/>
</dbReference>
<dbReference type="Pfam" id="PF17668">
    <property type="entry name" value="Acetyltransf_17"/>
    <property type="match status" value="1"/>
</dbReference>
<evidence type="ECO:0000313" key="2">
    <source>
        <dbReference type="EMBL" id="TES46686.1"/>
    </source>
</evidence>
<evidence type="ECO:0000259" key="1">
    <source>
        <dbReference type="PROSITE" id="PS51186"/>
    </source>
</evidence>
<dbReference type="SUPFAM" id="SSF55729">
    <property type="entry name" value="Acyl-CoA N-acyltransferases (Nat)"/>
    <property type="match status" value="1"/>
</dbReference>
<dbReference type="PANTHER" id="PTHR37817:SF1">
    <property type="entry name" value="N-ACETYLTRANSFERASE EIS"/>
    <property type="match status" value="1"/>
</dbReference>
<dbReference type="InterPro" id="IPR025559">
    <property type="entry name" value="Eis_dom"/>
</dbReference>
<reference evidence="2 3" key="1">
    <citation type="submission" date="2019-03" db="EMBL/GenBank/DDBJ databases">
        <authorList>
            <person name="Liu G."/>
        </authorList>
    </citation>
    <scope>NUCLEOTIDE SEQUENCE [LARGE SCALE GENOMIC DNA]</scope>
    <source>
        <strain evidence="2 3">DSM 19099</strain>
    </source>
</reference>
<gene>
    <name evidence="2" type="ORF">E2L03_18555</name>
</gene>
<accession>A0A4Y7WFY7</accession>
<dbReference type="PROSITE" id="PS51186">
    <property type="entry name" value="GNAT"/>
    <property type="match status" value="1"/>
</dbReference>
<comment type="caution">
    <text evidence="2">The sequence shown here is derived from an EMBL/GenBank/DDBJ whole genome shotgun (WGS) entry which is preliminary data.</text>
</comment>
<dbReference type="InterPro" id="IPR041380">
    <property type="entry name" value="Acetyltransf_17"/>
</dbReference>
<dbReference type="InterPro" id="IPR051554">
    <property type="entry name" value="Acetyltransferase_Eis"/>
</dbReference>
<dbReference type="PANTHER" id="PTHR37817">
    <property type="entry name" value="N-ACETYLTRANSFERASE EIS"/>
    <property type="match status" value="1"/>
</dbReference>
<dbReference type="Pfam" id="PF13530">
    <property type="entry name" value="SCP2_2"/>
    <property type="match status" value="1"/>
</dbReference>
<evidence type="ECO:0000313" key="3">
    <source>
        <dbReference type="Proteomes" id="UP000298210"/>
    </source>
</evidence>
<protein>
    <submittedName>
        <fullName evidence="2">GNAT family N-acetyltransferase</fullName>
    </submittedName>
</protein>
<dbReference type="Proteomes" id="UP000298210">
    <property type="component" value="Unassembled WGS sequence"/>
</dbReference>
<dbReference type="CDD" id="cd04301">
    <property type="entry name" value="NAT_SF"/>
    <property type="match status" value="1"/>
</dbReference>
<organism evidence="2 3">
    <name type="scientific">Shouchella lehensis</name>
    <dbReference type="NCBI Taxonomy" id="300825"/>
    <lineage>
        <taxon>Bacteria</taxon>
        <taxon>Bacillati</taxon>
        <taxon>Bacillota</taxon>
        <taxon>Bacilli</taxon>
        <taxon>Bacillales</taxon>
        <taxon>Bacillaceae</taxon>
        <taxon>Shouchella</taxon>
    </lineage>
</organism>
<dbReference type="Gene3D" id="3.30.1050.10">
    <property type="entry name" value="SCP2 sterol-binding domain"/>
    <property type="match status" value="1"/>
</dbReference>
<dbReference type="SUPFAM" id="SSF55718">
    <property type="entry name" value="SCP-like"/>
    <property type="match status" value="1"/>
</dbReference>
<dbReference type="Pfam" id="PF13527">
    <property type="entry name" value="Acetyltransf_9"/>
    <property type="match status" value="1"/>
</dbReference>
<dbReference type="GO" id="GO:0034069">
    <property type="term" value="F:aminoglycoside N-acetyltransferase activity"/>
    <property type="evidence" value="ECO:0007669"/>
    <property type="project" value="TreeGrafter"/>
</dbReference>
<keyword evidence="2" id="KW-0808">Transferase</keyword>
<proteinExistence type="predicted"/>
<dbReference type="InterPro" id="IPR036527">
    <property type="entry name" value="SCP2_sterol-bd_dom_sf"/>
</dbReference>
<dbReference type="AlphaFoldDB" id="A0A4Y7WFY7"/>
<sequence length="406" mass="46609">MYHSLLFITTHGTLNRKKGGNHVVIQTLDARHFDEAFALSCYAFQAKPTSEQTETARTHWSHHNATHFALMDDNQLASKLTLLSLSIQLFGRTVPMGGIASVASYPEARRQGGVRKLLHHSLETMKEKGQVLSYLAPFSVSFYRKFGWEILCDEVTYTLEKNQLPRPLATLEGTLTRVPYQDNRIKDVYTNCLRHGMLERDDEWWGRKQEENKEYHTVLYEDAEGTPKAYMVYRFSESKWTTQEMIYYDQSALKALLHFVGQHDSMLDEATITVPGSSALHYFLPDPLTKATTKPYFMARIVDFQAFVETHPFLADGQFTIRIQDDFATWNNTIFALSIKDGHAQCVPTTDPPSLFMTIQTASSLFMGYKRPTFYKHADLVTGNEEAIDQFLRTLPDQEPTLHDFF</sequence>
<dbReference type="Gene3D" id="3.40.630.30">
    <property type="match status" value="2"/>
</dbReference>
<name>A0A4Y7WFY7_9BACI</name>